<evidence type="ECO:0000313" key="6">
    <source>
        <dbReference type="Proteomes" id="UP000604273"/>
    </source>
</evidence>
<evidence type="ECO:0000256" key="2">
    <source>
        <dbReference type="ARBA" id="ARBA00011814"/>
    </source>
</evidence>
<dbReference type="PANTHER" id="PTHR12901">
    <property type="entry name" value="SPERM PROTEIN HOMOLOG"/>
    <property type="match status" value="1"/>
</dbReference>
<dbReference type="InterPro" id="IPR005031">
    <property type="entry name" value="COQ10_START"/>
</dbReference>
<dbReference type="AlphaFoldDB" id="A0A8H4X3Q6"/>
<dbReference type="GO" id="GO:0005739">
    <property type="term" value="C:mitochondrion"/>
    <property type="evidence" value="ECO:0007669"/>
    <property type="project" value="TreeGrafter"/>
</dbReference>
<name>A0A8H4X3Q6_9HYPO</name>
<feature type="domain" description="Coenzyme Q-binding protein COQ10 START" evidence="4">
    <location>
        <begin position="53"/>
        <end position="200"/>
    </location>
</feature>
<protein>
    <recommendedName>
        <fullName evidence="4">Coenzyme Q-binding protein COQ10 START domain-containing protein</fullName>
    </recommendedName>
</protein>
<evidence type="ECO:0000256" key="1">
    <source>
        <dbReference type="ARBA" id="ARBA00006885"/>
    </source>
</evidence>
<dbReference type="InterPro" id="IPR023393">
    <property type="entry name" value="START-like_dom_sf"/>
</dbReference>
<proteinExistence type="inferred from homology"/>
<dbReference type="SUPFAM" id="SSF55961">
    <property type="entry name" value="Bet v1-like"/>
    <property type="match status" value="1"/>
</dbReference>
<dbReference type="InterPro" id="IPR044996">
    <property type="entry name" value="COQ10-like"/>
</dbReference>
<dbReference type="OrthoDB" id="292693at2759"/>
<dbReference type="GO" id="GO:0045333">
    <property type="term" value="P:cellular respiration"/>
    <property type="evidence" value="ECO:0007669"/>
    <property type="project" value="InterPro"/>
</dbReference>
<sequence>MALRLLPPRAAVALSSASISSITNLTRASTPLHRSFITLPSSEPQRLTAKRTLPYPHEPLYDLIADVDSYSSFVPYCSRSRVTRWSDTDPDTGRRYPTLADLHVGWGGFDEVFTSRLRCIPGQSVEAISGETAPGGTGPDSSAVFRSLVTRWSVRPISGPPSPRTEVNLSIDFQFTNPLYGAVSAAVSDKVASMMIEAFEQKASEKLGLQRKL</sequence>
<reference evidence="5" key="1">
    <citation type="journal article" date="2020" name="BMC Genomics">
        <title>Correction to: Identification and distribution of gene clusters required for synthesis of sphingolipid metabolism inhibitors in diverse species of the filamentous fungus Fusarium.</title>
        <authorList>
            <person name="Kim H.S."/>
            <person name="Lohmar J.M."/>
            <person name="Busman M."/>
            <person name="Brown D.W."/>
            <person name="Naumann T.A."/>
            <person name="Divon H.H."/>
            <person name="Lysoe E."/>
            <person name="Uhlig S."/>
            <person name="Proctor R.H."/>
        </authorList>
    </citation>
    <scope>NUCLEOTIDE SEQUENCE</scope>
    <source>
        <strain evidence="5">NRRL 45417</strain>
    </source>
</reference>
<dbReference type="GO" id="GO:0048039">
    <property type="term" value="F:ubiquinone binding"/>
    <property type="evidence" value="ECO:0007669"/>
    <property type="project" value="InterPro"/>
</dbReference>
<evidence type="ECO:0000313" key="5">
    <source>
        <dbReference type="EMBL" id="KAF4959899.1"/>
    </source>
</evidence>
<dbReference type="Pfam" id="PF03364">
    <property type="entry name" value="Polyketide_cyc"/>
    <property type="match status" value="1"/>
</dbReference>
<accession>A0A8H4X3Q6</accession>
<dbReference type="Gene3D" id="3.30.530.20">
    <property type="match status" value="1"/>
</dbReference>
<comment type="function">
    <text evidence="3">Required for the function of coenzyme Q in the respiratory chain. May serve as a chaperone or may be involved in the transport of Q6 from its site of synthesis to the catalytic sites of the respiratory complexes.</text>
</comment>
<gene>
    <name evidence="5" type="ORF">FGADI_1402</name>
</gene>
<evidence type="ECO:0000256" key="3">
    <source>
        <dbReference type="ARBA" id="ARBA00024947"/>
    </source>
</evidence>
<dbReference type="EMBL" id="JABFAI010000029">
    <property type="protein sequence ID" value="KAF4959899.1"/>
    <property type="molecule type" value="Genomic_DNA"/>
</dbReference>
<organism evidence="5 6">
    <name type="scientific">Fusarium gaditjirri</name>
    <dbReference type="NCBI Taxonomy" id="282569"/>
    <lineage>
        <taxon>Eukaryota</taxon>
        <taxon>Fungi</taxon>
        <taxon>Dikarya</taxon>
        <taxon>Ascomycota</taxon>
        <taxon>Pezizomycotina</taxon>
        <taxon>Sordariomycetes</taxon>
        <taxon>Hypocreomycetidae</taxon>
        <taxon>Hypocreales</taxon>
        <taxon>Nectriaceae</taxon>
        <taxon>Fusarium</taxon>
        <taxon>Fusarium nisikadoi species complex</taxon>
    </lineage>
</organism>
<reference evidence="5" key="2">
    <citation type="submission" date="2020-05" db="EMBL/GenBank/DDBJ databases">
        <authorList>
            <person name="Kim H.-S."/>
            <person name="Proctor R.H."/>
            <person name="Brown D.W."/>
        </authorList>
    </citation>
    <scope>NUCLEOTIDE SEQUENCE</scope>
    <source>
        <strain evidence="5">NRRL 45417</strain>
    </source>
</reference>
<dbReference type="CDD" id="cd07813">
    <property type="entry name" value="COQ10p_like"/>
    <property type="match status" value="1"/>
</dbReference>
<dbReference type="Proteomes" id="UP000604273">
    <property type="component" value="Unassembled WGS sequence"/>
</dbReference>
<dbReference type="PANTHER" id="PTHR12901:SF10">
    <property type="entry name" value="COENZYME Q-BINDING PROTEIN COQ10, MITOCHONDRIAL"/>
    <property type="match status" value="1"/>
</dbReference>
<comment type="subunit">
    <text evidence="2">Interacts with coenzyme Q.</text>
</comment>
<evidence type="ECO:0000259" key="4">
    <source>
        <dbReference type="Pfam" id="PF03364"/>
    </source>
</evidence>
<keyword evidence="6" id="KW-1185">Reference proteome</keyword>
<comment type="similarity">
    <text evidence="1">Belongs to the COQ10 family.</text>
</comment>
<comment type="caution">
    <text evidence="5">The sequence shown here is derived from an EMBL/GenBank/DDBJ whole genome shotgun (WGS) entry which is preliminary data.</text>
</comment>